<keyword evidence="1" id="KW-0175">Coiled coil</keyword>
<name>A0A1S6IME7_9LACT</name>
<accession>A0A1S6IME7</accession>
<keyword evidence="2" id="KW-1133">Transmembrane helix</keyword>
<feature type="coiled-coil region" evidence="1">
    <location>
        <begin position="695"/>
        <end position="722"/>
    </location>
</feature>
<dbReference type="KEGG" id="jda:BW727_100324"/>
<evidence type="ECO:0000313" key="5">
    <source>
        <dbReference type="Proteomes" id="UP000188993"/>
    </source>
</evidence>
<dbReference type="RefSeq" id="WP_062470990.1">
    <property type="nucleotide sequence ID" value="NZ_BBYN01000024.1"/>
</dbReference>
<feature type="transmembrane region" description="Helical" evidence="2">
    <location>
        <begin position="455"/>
        <end position="471"/>
    </location>
</feature>
<gene>
    <name evidence="4" type="ORF">BW727_100324</name>
</gene>
<dbReference type="InterPro" id="IPR038734">
    <property type="entry name" value="YhaN_AAA"/>
</dbReference>
<proteinExistence type="predicted"/>
<sequence length="906" mass="106236">MKIEKIEIYGYGKWTQKSFSNFQEMQVFLGQNEAGKSTLASFIHTMFFGFPSRRKKDTNTYEPKKGERYGGRLTLSGTRYGKVTIERIKNRDRDRATLTHENGSQEVVENLSRYLLGVDRSTYDDLYTFQIDRLLNLRDVKKEELNRYLLGVGTSGSELLLNVADSYQKDALKSFKPSGRRPELNQKLIQAEELWAKLQVAKQKNDNYQTFLLQAAKIKEKLEMNQDSLTHLEEENRSLSEAIRLNDYYQEWLQLNKIIEAVDTSFLPADAAKRWERLQTQMSDDFKKMSALNAYLQEEKKHYASFEHLEWYQTHQPEWQSLKNEVNKVSNLFTKEYALTNQLHQEEADLVAYKRQHGLGDEISILDADQEAEIKQLLEEEEHLQADINLVSQGIAQSDAELETLEKRIKEVEGNQENGKNRPQETKKIRKQPILWGLALLALLVAFMYPDLRIYTIAVAVFMIVLSVLPVKEKTPTEAYIAQETLASRLRDLKEDEEAAQERLLHYLNDQERLEMEQSQVRQSQKSWLEAAHYPSDFSLRRILEENPAAHLDRLERKLTQTVTQLEETELAIVDWYTRTAFIRKHFQLEYLDSKAFFERFADLYGRLEIEGTKAKNSAEKISDLKAEQQEIQKQLDANHEKRNELLENAHVSNEAEFYQLIQAKEDQVKQKQRRDFLAEQLEGKEALLARYPDKKRAINKLETNKEKLLALQTKRTQMQEEEVSLRHEILVLEEGGTYSSLLQEYAILETELREMIIDWGKKMVAAEWLENTLRHGKENRLPMILEDMNDYFSRLTQAAYKQIIFQKSGLKIRHQDNTVYEPFELSQGTIEQLYIAMRFAFIKNTADIANLPILIDDGFVNFDQERKNTVYQLLNELSETVQVFFFTFDQRIREKFSEDEISMLN</sequence>
<feature type="transmembrane region" description="Helical" evidence="2">
    <location>
        <begin position="433"/>
        <end position="449"/>
    </location>
</feature>
<dbReference type="PANTHER" id="PTHR41259">
    <property type="entry name" value="DOUBLE-STRAND BREAK REPAIR RAD50 ATPASE, PUTATIVE-RELATED"/>
    <property type="match status" value="1"/>
</dbReference>
<evidence type="ECO:0000259" key="3">
    <source>
        <dbReference type="Pfam" id="PF13514"/>
    </source>
</evidence>
<dbReference type="EMBL" id="CP019728">
    <property type="protein sequence ID" value="AQS52717.1"/>
    <property type="molecule type" value="Genomic_DNA"/>
</dbReference>
<evidence type="ECO:0000256" key="1">
    <source>
        <dbReference type="SAM" id="Coils"/>
    </source>
</evidence>
<keyword evidence="2" id="KW-0812">Transmembrane</keyword>
<feature type="coiled-coil region" evidence="1">
    <location>
        <begin position="367"/>
        <end position="422"/>
    </location>
</feature>
<keyword evidence="2" id="KW-0472">Membrane</keyword>
<dbReference type="PANTHER" id="PTHR41259:SF1">
    <property type="entry name" value="DOUBLE-STRAND BREAK REPAIR RAD50 ATPASE, PUTATIVE-RELATED"/>
    <property type="match status" value="1"/>
</dbReference>
<dbReference type="STRING" id="708126.BW727_100324"/>
<dbReference type="OrthoDB" id="9764467at2"/>
<keyword evidence="5" id="KW-1185">Reference proteome</keyword>
<dbReference type="Gene3D" id="3.40.50.300">
    <property type="entry name" value="P-loop containing nucleotide triphosphate hydrolases"/>
    <property type="match status" value="2"/>
</dbReference>
<organism evidence="4 5">
    <name type="scientific">Jeotgalibaca dankookensis</name>
    <dbReference type="NCBI Taxonomy" id="708126"/>
    <lineage>
        <taxon>Bacteria</taxon>
        <taxon>Bacillati</taxon>
        <taxon>Bacillota</taxon>
        <taxon>Bacilli</taxon>
        <taxon>Lactobacillales</taxon>
        <taxon>Carnobacteriaceae</taxon>
        <taxon>Jeotgalibaca</taxon>
    </lineage>
</organism>
<feature type="coiled-coil region" evidence="1">
    <location>
        <begin position="215"/>
        <end position="242"/>
    </location>
</feature>
<dbReference type="Pfam" id="PF13514">
    <property type="entry name" value="AAA_27"/>
    <property type="match status" value="1"/>
</dbReference>
<dbReference type="Proteomes" id="UP000188993">
    <property type="component" value="Chromosome"/>
</dbReference>
<evidence type="ECO:0000256" key="2">
    <source>
        <dbReference type="SAM" id="Phobius"/>
    </source>
</evidence>
<dbReference type="SUPFAM" id="SSF52540">
    <property type="entry name" value="P-loop containing nucleoside triphosphate hydrolases"/>
    <property type="match status" value="1"/>
</dbReference>
<feature type="coiled-coil region" evidence="1">
    <location>
        <begin position="615"/>
        <end position="649"/>
    </location>
</feature>
<feature type="domain" description="YhaN AAA" evidence="3">
    <location>
        <begin position="1"/>
        <end position="204"/>
    </location>
</feature>
<dbReference type="InterPro" id="IPR027417">
    <property type="entry name" value="P-loop_NTPase"/>
</dbReference>
<dbReference type="AlphaFoldDB" id="A0A1S6IME7"/>
<reference evidence="4 5" key="1">
    <citation type="journal article" date="2014" name="Int. J. Syst. Evol. Microbiol.">
        <title>Jeotgalibaca dankookensis gen. nov., sp. nov., a member of the family Carnobacteriaceae, isolated from seujeot (Korean traditional food).</title>
        <authorList>
            <person name="Lee D.G."/>
            <person name="Trujillo M.E."/>
            <person name="Kang H."/>
            <person name="Ahn T.Y."/>
        </authorList>
    </citation>
    <scope>NUCLEOTIDE SEQUENCE [LARGE SCALE GENOMIC DNA]</scope>
    <source>
        <strain evidence="4 5">EX-07</strain>
    </source>
</reference>
<evidence type="ECO:0000313" key="4">
    <source>
        <dbReference type="EMBL" id="AQS52717.1"/>
    </source>
</evidence>
<feature type="coiled-coil region" evidence="1">
    <location>
        <begin position="483"/>
        <end position="510"/>
    </location>
</feature>
<protein>
    <recommendedName>
        <fullName evidence="3">YhaN AAA domain-containing protein</fullName>
    </recommendedName>
</protein>